<keyword evidence="2" id="KW-0472">Membrane</keyword>
<evidence type="ECO:0000313" key="5">
    <source>
        <dbReference type="EnsemblFungi" id="EJT70415"/>
    </source>
</evidence>
<dbReference type="RefSeq" id="XP_009227593.1">
    <property type="nucleotide sequence ID" value="XM_009229329.1"/>
</dbReference>
<name>J3PD70_GAET3</name>
<dbReference type="InterPro" id="IPR004843">
    <property type="entry name" value="Calcineurin-like_PHP"/>
</dbReference>
<reference evidence="4" key="3">
    <citation type="submission" date="2010-09" db="EMBL/GenBank/DDBJ databases">
        <title>Annotation of Gaeumannomyces graminis var. tritici R3-111a-1.</title>
        <authorList>
            <consortium name="The Broad Institute Genome Sequencing Platform"/>
            <person name="Ma L.-J."/>
            <person name="Dead R."/>
            <person name="Young S.K."/>
            <person name="Zeng Q."/>
            <person name="Gargeya S."/>
            <person name="Fitzgerald M."/>
            <person name="Haas B."/>
            <person name="Abouelleil A."/>
            <person name="Alvarado L."/>
            <person name="Arachchi H.M."/>
            <person name="Berlin A."/>
            <person name="Brown A."/>
            <person name="Chapman S.B."/>
            <person name="Chen Z."/>
            <person name="Dunbar C."/>
            <person name="Freedman E."/>
            <person name="Gearin G."/>
            <person name="Gellesch M."/>
            <person name="Goldberg J."/>
            <person name="Griggs A."/>
            <person name="Gujja S."/>
            <person name="Heiman D."/>
            <person name="Howarth C."/>
            <person name="Larson L."/>
            <person name="Lui A."/>
            <person name="MacDonald P.J.P."/>
            <person name="Mehta T."/>
            <person name="Montmayeur A."/>
            <person name="Murphy C."/>
            <person name="Neiman D."/>
            <person name="Pearson M."/>
            <person name="Priest M."/>
            <person name="Roberts A."/>
            <person name="Saif S."/>
            <person name="Shea T."/>
            <person name="Shenoy N."/>
            <person name="Sisk P."/>
            <person name="Stolte C."/>
            <person name="Sykes S."/>
            <person name="Yandava C."/>
            <person name="Wortman J."/>
            <person name="Nusbaum C."/>
            <person name="Birren B."/>
        </authorList>
    </citation>
    <scope>NUCLEOTIDE SEQUENCE</scope>
    <source>
        <strain evidence="4">R3-111a-1</strain>
    </source>
</reference>
<dbReference type="OrthoDB" id="10267127at2759"/>
<feature type="compositionally biased region" description="Basic and acidic residues" evidence="1">
    <location>
        <begin position="371"/>
        <end position="395"/>
    </location>
</feature>
<evidence type="ECO:0000313" key="6">
    <source>
        <dbReference type="Proteomes" id="UP000006039"/>
    </source>
</evidence>
<dbReference type="PANTHER" id="PTHR42850">
    <property type="entry name" value="METALLOPHOSPHOESTERASE"/>
    <property type="match status" value="1"/>
</dbReference>
<accession>J3PD70</accession>
<dbReference type="GO" id="GO:0005737">
    <property type="term" value="C:cytoplasm"/>
    <property type="evidence" value="ECO:0007669"/>
    <property type="project" value="TreeGrafter"/>
</dbReference>
<dbReference type="EMBL" id="GL385401">
    <property type="protein sequence ID" value="EJT70415.1"/>
    <property type="molecule type" value="Genomic_DNA"/>
</dbReference>
<dbReference type="STRING" id="644352.J3PD70"/>
<dbReference type="EnsemblFungi" id="EJT70415">
    <property type="protein sequence ID" value="EJT70415"/>
    <property type="gene ID" value="GGTG_11439"/>
</dbReference>
<dbReference type="GO" id="GO:0006798">
    <property type="term" value="P:polyphosphate catabolic process"/>
    <property type="evidence" value="ECO:0007669"/>
    <property type="project" value="TreeGrafter"/>
</dbReference>
<reference evidence="5" key="4">
    <citation type="journal article" date="2015" name="G3 (Bethesda)">
        <title>Genome sequences of three phytopathogenic species of the Magnaporthaceae family of fungi.</title>
        <authorList>
            <person name="Okagaki L.H."/>
            <person name="Nunes C.C."/>
            <person name="Sailsbery J."/>
            <person name="Clay B."/>
            <person name="Brown D."/>
            <person name="John T."/>
            <person name="Oh Y."/>
            <person name="Young N."/>
            <person name="Fitzgerald M."/>
            <person name="Haas B.J."/>
            <person name="Zeng Q."/>
            <person name="Young S."/>
            <person name="Adiconis X."/>
            <person name="Fan L."/>
            <person name="Levin J.Z."/>
            <person name="Mitchell T.K."/>
            <person name="Okubara P.A."/>
            <person name="Farman M.L."/>
            <person name="Kohn L.M."/>
            <person name="Birren B."/>
            <person name="Ma L.-J."/>
            <person name="Dean R.A."/>
        </authorList>
    </citation>
    <scope>NUCLEOTIDE SEQUENCE</scope>
    <source>
        <strain evidence="5">R3-111a-1</strain>
    </source>
</reference>
<dbReference type="GO" id="GO:0000298">
    <property type="term" value="F:endopolyphosphatase activity"/>
    <property type="evidence" value="ECO:0007669"/>
    <property type="project" value="TreeGrafter"/>
</dbReference>
<dbReference type="Gene3D" id="3.60.21.10">
    <property type="match status" value="1"/>
</dbReference>
<feature type="region of interest" description="Disordered" evidence="1">
    <location>
        <begin position="336"/>
        <end position="395"/>
    </location>
</feature>
<reference evidence="6" key="1">
    <citation type="submission" date="2010-07" db="EMBL/GenBank/DDBJ databases">
        <title>The genome sequence of Gaeumannomyces graminis var. tritici strain R3-111a-1.</title>
        <authorList>
            <consortium name="The Broad Institute Genome Sequencing Platform"/>
            <person name="Ma L.-J."/>
            <person name="Dead R."/>
            <person name="Young S."/>
            <person name="Zeng Q."/>
            <person name="Koehrsen M."/>
            <person name="Alvarado L."/>
            <person name="Berlin A."/>
            <person name="Chapman S.B."/>
            <person name="Chen Z."/>
            <person name="Freedman E."/>
            <person name="Gellesch M."/>
            <person name="Goldberg J."/>
            <person name="Griggs A."/>
            <person name="Gujja S."/>
            <person name="Heilman E.R."/>
            <person name="Heiman D."/>
            <person name="Hepburn T."/>
            <person name="Howarth C."/>
            <person name="Jen D."/>
            <person name="Larson L."/>
            <person name="Mehta T."/>
            <person name="Neiman D."/>
            <person name="Pearson M."/>
            <person name="Roberts A."/>
            <person name="Saif S."/>
            <person name="Shea T."/>
            <person name="Shenoy N."/>
            <person name="Sisk P."/>
            <person name="Stolte C."/>
            <person name="Sykes S."/>
            <person name="Walk T."/>
            <person name="White J."/>
            <person name="Yandava C."/>
            <person name="Haas B."/>
            <person name="Nusbaum C."/>
            <person name="Birren B."/>
        </authorList>
    </citation>
    <scope>NUCLEOTIDE SEQUENCE [LARGE SCALE GENOMIC DNA]</scope>
    <source>
        <strain evidence="6">R3-111a-1</strain>
    </source>
</reference>
<proteinExistence type="predicted"/>
<dbReference type="eggNOG" id="KOG0371">
    <property type="taxonomic scope" value="Eukaryota"/>
</dbReference>
<gene>
    <name evidence="5" type="primary">20351897</name>
    <name evidence="4" type="ORF">GGTG_11439</name>
</gene>
<dbReference type="PANTHER" id="PTHR42850:SF4">
    <property type="entry name" value="ZINC-DEPENDENT ENDOPOLYPHOSPHATASE"/>
    <property type="match status" value="1"/>
</dbReference>
<feature type="compositionally biased region" description="Low complexity" evidence="1">
    <location>
        <begin position="355"/>
        <end position="368"/>
    </location>
</feature>
<dbReference type="InterPro" id="IPR050126">
    <property type="entry name" value="Ap4A_hydrolase"/>
</dbReference>
<dbReference type="VEuPathDB" id="FungiDB:GGTG_11439"/>
<feature type="region of interest" description="Disordered" evidence="1">
    <location>
        <begin position="226"/>
        <end position="247"/>
    </location>
</feature>
<protein>
    <submittedName>
        <fullName evidence="4">Ser/Thr protein phosphatase</fullName>
    </submittedName>
</protein>
<keyword evidence="6" id="KW-1185">Reference proteome</keyword>
<evidence type="ECO:0000256" key="1">
    <source>
        <dbReference type="SAM" id="MobiDB-lite"/>
    </source>
</evidence>
<dbReference type="Pfam" id="PF00149">
    <property type="entry name" value="Metallophos"/>
    <property type="match status" value="1"/>
</dbReference>
<feature type="transmembrane region" description="Helical" evidence="2">
    <location>
        <begin position="12"/>
        <end position="31"/>
    </location>
</feature>
<reference evidence="4" key="2">
    <citation type="submission" date="2010-07" db="EMBL/GenBank/DDBJ databases">
        <authorList>
            <consortium name="The Broad Institute Genome Sequencing Platform"/>
            <consortium name="Broad Institute Genome Sequencing Center for Infectious Disease"/>
            <person name="Ma L.-J."/>
            <person name="Dead R."/>
            <person name="Young S."/>
            <person name="Zeng Q."/>
            <person name="Koehrsen M."/>
            <person name="Alvarado L."/>
            <person name="Berlin A."/>
            <person name="Chapman S.B."/>
            <person name="Chen Z."/>
            <person name="Freedman E."/>
            <person name="Gellesch M."/>
            <person name="Goldberg J."/>
            <person name="Griggs A."/>
            <person name="Gujja S."/>
            <person name="Heilman E.R."/>
            <person name="Heiman D."/>
            <person name="Hepburn T."/>
            <person name="Howarth C."/>
            <person name="Jen D."/>
            <person name="Larson L."/>
            <person name="Mehta T."/>
            <person name="Neiman D."/>
            <person name="Pearson M."/>
            <person name="Roberts A."/>
            <person name="Saif S."/>
            <person name="Shea T."/>
            <person name="Shenoy N."/>
            <person name="Sisk P."/>
            <person name="Stolte C."/>
            <person name="Sykes S."/>
            <person name="Walk T."/>
            <person name="White J."/>
            <person name="Yandava C."/>
            <person name="Haas B."/>
            <person name="Nusbaum C."/>
            <person name="Birren B."/>
        </authorList>
    </citation>
    <scope>NUCLEOTIDE SEQUENCE</scope>
    <source>
        <strain evidence="4">R3-111a-1</strain>
    </source>
</reference>
<dbReference type="HOGENOM" id="CLU_023125_0_2_1"/>
<reference evidence="5" key="5">
    <citation type="submission" date="2018-04" db="UniProtKB">
        <authorList>
            <consortium name="EnsemblFungi"/>
        </authorList>
    </citation>
    <scope>IDENTIFICATION</scope>
    <source>
        <strain evidence="5">R3-111a-1</strain>
    </source>
</reference>
<keyword evidence="2" id="KW-0812">Transmembrane</keyword>
<evidence type="ECO:0000256" key="2">
    <source>
        <dbReference type="SAM" id="Phobius"/>
    </source>
</evidence>
<sequence length="498" mass="53222">MQAAMGAGIRRRRPVMLVCIVASFLAFYLYYSRSVDRDAARVAWQPAPGPDDKPPQQEAESVQRPPESNNDVPAQKPLVPMSYGTAARPPFKDLKNILADLPSDLVPQPGTVDGAGSGRPKRLVIVGDVHGMKASLERLLEKVGFKREGGDHLIIVGDLINKGPDSAGVVELAMSLGASAVRGNNEDRVILAHQAMKTRLVPGTDGNDGPAAFGISPDSALLGEGGAAAAKASAEKPPSASRSAPAAGSDIEADMLEQNPFSHGDQGDRGTVASLTPAQLAWLADLPVILRIGTIRESPFTNLVVVHAGMVPGIAPEKQDPWAVMNMRTLKYPGRDARKERVKEELEEADKKGVAASSNPLSSSAVSAHQVEAELASRRRKGKERDGHDDVAVPVEGRDGEQWTDAWARYQRNQVSRDQDRVTVVYGHDARRGLSVPPVDRTDRLTPGSTFGLDSGCVYGRQLTALVIVATAKGKIHHEIVHVKCEGGRAGKGRRGRK</sequence>
<dbReference type="SUPFAM" id="SSF56300">
    <property type="entry name" value="Metallo-dependent phosphatases"/>
    <property type="match status" value="1"/>
</dbReference>
<dbReference type="AlphaFoldDB" id="J3PD70"/>
<dbReference type="Proteomes" id="UP000006039">
    <property type="component" value="Unassembled WGS sequence"/>
</dbReference>
<dbReference type="GeneID" id="20351897"/>
<keyword evidence="2" id="KW-1133">Transmembrane helix</keyword>
<evidence type="ECO:0000313" key="4">
    <source>
        <dbReference type="EMBL" id="EJT70415.1"/>
    </source>
</evidence>
<organism evidence="4">
    <name type="scientific">Gaeumannomyces tritici (strain R3-111a-1)</name>
    <name type="common">Wheat and barley take-all root rot fungus</name>
    <name type="synonym">Gaeumannomyces graminis var. tritici</name>
    <dbReference type="NCBI Taxonomy" id="644352"/>
    <lineage>
        <taxon>Eukaryota</taxon>
        <taxon>Fungi</taxon>
        <taxon>Dikarya</taxon>
        <taxon>Ascomycota</taxon>
        <taxon>Pezizomycotina</taxon>
        <taxon>Sordariomycetes</taxon>
        <taxon>Sordariomycetidae</taxon>
        <taxon>Magnaporthales</taxon>
        <taxon>Magnaporthaceae</taxon>
        <taxon>Gaeumannomyces</taxon>
    </lineage>
</organism>
<dbReference type="GO" id="GO:0016791">
    <property type="term" value="F:phosphatase activity"/>
    <property type="evidence" value="ECO:0007669"/>
    <property type="project" value="TreeGrafter"/>
</dbReference>
<feature type="compositionally biased region" description="Basic and acidic residues" evidence="1">
    <location>
        <begin position="336"/>
        <end position="353"/>
    </location>
</feature>
<feature type="region of interest" description="Disordered" evidence="1">
    <location>
        <begin position="44"/>
        <end position="80"/>
    </location>
</feature>
<dbReference type="InterPro" id="IPR029052">
    <property type="entry name" value="Metallo-depent_PP-like"/>
</dbReference>
<feature type="domain" description="Calcineurin-like phosphoesterase" evidence="3">
    <location>
        <begin position="122"/>
        <end position="192"/>
    </location>
</feature>
<evidence type="ECO:0000259" key="3">
    <source>
        <dbReference type="Pfam" id="PF00149"/>
    </source>
</evidence>